<accession>A0AC35GCQ3</accession>
<organism evidence="1 2">
    <name type="scientific">Panagrolaimus sp. PS1159</name>
    <dbReference type="NCBI Taxonomy" id="55785"/>
    <lineage>
        <taxon>Eukaryota</taxon>
        <taxon>Metazoa</taxon>
        <taxon>Ecdysozoa</taxon>
        <taxon>Nematoda</taxon>
        <taxon>Chromadorea</taxon>
        <taxon>Rhabditida</taxon>
        <taxon>Tylenchina</taxon>
        <taxon>Panagrolaimomorpha</taxon>
        <taxon>Panagrolaimoidea</taxon>
        <taxon>Panagrolaimidae</taxon>
        <taxon>Panagrolaimus</taxon>
    </lineage>
</organism>
<reference evidence="2" key="1">
    <citation type="submission" date="2022-11" db="UniProtKB">
        <authorList>
            <consortium name="WormBaseParasite"/>
        </authorList>
    </citation>
    <scope>IDENTIFICATION</scope>
</reference>
<dbReference type="WBParaSite" id="PS1159_v2.g3691.t1">
    <property type="protein sequence ID" value="PS1159_v2.g3691.t1"/>
    <property type="gene ID" value="PS1159_v2.g3691"/>
</dbReference>
<sequence>KTPATDFKKTQTTPASPLKPWAPEHIPAGTFAYKGPLILQTKPPSEIQIVHELDNERAPSIHEDQHVQFDDTLNAAYEIGSEVEIFMDGEKQMPKRARSSLPSPYGEPGPAVAGGIKKKASEKQKDKAIRE</sequence>
<dbReference type="Proteomes" id="UP000887580">
    <property type="component" value="Unplaced"/>
</dbReference>
<proteinExistence type="predicted"/>
<evidence type="ECO:0000313" key="1">
    <source>
        <dbReference type="Proteomes" id="UP000887580"/>
    </source>
</evidence>
<protein>
    <submittedName>
        <fullName evidence="2">Uncharacterized protein</fullName>
    </submittedName>
</protein>
<name>A0AC35GCQ3_9BILA</name>
<evidence type="ECO:0000313" key="2">
    <source>
        <dbReference type="WBParaSite" id="PS1159_v2.g3691.t1"/>
    </source>
</evidence>